<gene>
    <name evidence="14" type="ORF">NSE01_28890</name>
</gene>
<organism evidence="14 15">
    <name type="scientific">Novosphingobium sediminis</name>
    <dbReference type="NCBI Taxonomy" id="707214"/>
    <lineage>
        <taxon>Bacteria</taxon>
        <taxon>Pseudomonadati</taxon>
        <taxon>Pseudomonadota</taxon>
        <taxon>Alphaproteobacteria</taxon>
        <taxon>Sphingomonadales</taxon>
        <taxon>Sphingomonadaceae</taxon>
        <taxon>Novosphingobium</taxon>
    </lineage>
</organism>
<dbReference type="OrthoDB" id="9815202at2"/>
<evidence type="ECO:0000256" key="8">
    <source>
        <dbReference type="ARBA" id="ARBA00022989"/>
    </source>
</evidence>
<dbReference type="EMBL" id="BJYR01000019">
    <property type="protein sequence ID" value="GEO01057.1"/>
    <property type="molecule type" value="Genomic_DNA"/>
</dbReference>
<reference evidence="14 15" key="1">
    <citation type="submission" date="2019-07" db="EMBL/GenBank/DDBJ databases">
        <title>Whole genome shotgun sequence of Novosphingobium sediminis NBRC 106119.</title>
        <authorList>
            <person name="Hosoyama A."/>
            <person name="Uohara A."/>
            <person name="Ohji S."/>
            <person name="Ichikawa N."/>
        </authorList>
    </citation>
    <scope>NUCLEOTIDE SEQUENCE [LARGE SCALE GENOMIC DNA]</scope>
    <source>
        <strain evidence="14 15">NBRC 106119</strain>
    </source>
</reference>
<dbReference type="PANTHER" id="PTHR45436">
    <property type="entry name" value="SENSOR HISTIDINE KINASE YKOH"/>
    <property type="match status" value="1"/>
</dbReference>
<dbReference type="Proteomes" id="UP000321464">
    <property type="component" value="Unassembled WGS sequence"/>
</dbReference>
<evidence type="ECO:0000313" key="14">
    <source>
        <dbReference type="EMBL" id="GEO01057.1"/>
    </source>
</evidence>
<evidence type="ECO:0000256" key="1">
    <source>
        <dbReference type="ARBA" id="ARBA00000085"/>
    </source>
</evidence>
<name>A0A512AN87_9SPHN</name>
<feature type="domain" description="Histidine kinase" evidence="12">
    <location>
        <begin position="231"/>
        <end position="450"/>
    </location>
</feature>
<dbReference type="InterPro" id="IPR003660">
    <property type="entry name" value="HAMP_dom"/>
</dbReference>
<dbReference type="GO" id="GO:0005886">
    <property type="term" value="C:plasma membrane"/>
    <property type="evidence" value="ECO:0007669"/>
    <property type="project" value="TreeGrafter"/>
</dbReference>
<keyword evidence="8 11" id="KW-1133">Transmembrane helix</keyword>
<evidence type="ECO:0000256" key="9">
    <source>
        <dbReference type="ARBA" id="ARBA00023012"/>
    </source>
</evidence>
<keyword evidence="15" id="KW-1185">Reference proteome</keyword>
<dbReference type="PANTHER" id="PTHR45436:SF8">
    <property type="entry name" value="HISTIDINE KINASE"/>
    <property type="match status" value="1"/>
</dbReference>
<dbReference type="InterPro" id="IPR036097">
    <property type="entry name" value="HisK_dim/P_sf"/>
</dbReference>
<evidence type="ECO:0000256" key="6">
    <source>
        <dbReference type="ARBA" id="ARBA00022692"/>
    </source>
</evidence>
<keyword evidence="6 11" id="KW-0812">Transmembrane</keyword>
<dbReference type="SUPFAM" id="SSF47384">
    <property type="entry name" value="Homodimeric domain of signal transducing histidine kinase"/>
    <property type="match status" value="1"/>
</dbReference>
<keyword evidence="4" id="KW-0597">Phosphoprotein</keyword>
<dbReference type="InterPro" id="IPR005467">
    <property type="entry name" value="His_kinase_dom"/>
</dbReference>
<dbReference type="InterPro" id="IPR003661">
    <property type="entry name" value="HisK_dim/P_dom"/>
</dbReference>
<sequence length="450" mass="47710">MLRLVTAIFVLQIVSSALVILFLRGQMLDVVRLDREQQVVDVRDDLLAAYYDGGREELAEFITARRGSAADPAVFIALIGKGQPVLSNLVRVPDIPLANRPQPIVVRRGPNQPPSEGLALVGQLPDGDRLVVGVVSLTERRINIAFTAAAELTIAVAVLMALLSAAVVGFVISRRTHLIAETAAELASGNFGARVPIEGTGDGFDHLRLQLNLMAERIGELVGQLSAVSGALAHDLRSPITRLSAAIDLALARVEEPRAIEALQAARADADALRTMLENALEISLIEGGAVEDRRRPLDLAAVAEDLVELYDPLAEQSEVRLEARLEPVTAPADRELISRALANLIDNALKYGGDAVIVTTRAVPDADGALWAEIAVEDNGPGIAPVDRSRVVERFVRLDDARTRPGGGLGLAMVAAVARLHRGSFMLGDPAADGPSGGKGLVATLRLPA</sequence>
<evidence type="ECO:0000313" key="15">
    <source>
        <dbReference type="Proteomes" id="UP000321464"/>
    </source>
</evidence>
<evidence type="ECO:0000256" key="7">
    <source>
        <dbReference type="ARBA" id="ARBA00022777"/>
    </source>
</evidence>
<dbReference type="SUPFAM" id="SSF55874">
    <property type="entry name" value="ATPase domain of HSP90 chaperone/DNA topoisomerase II/histidine kinase"/>
    <property type="match status" value="1"/>
</dbReference>
<dbReference type="Gene3D" id="1.10.287.130">
    <property type="match status" value="1"/>
</dbReference>
<evidence type="ECO:0000259" key="13">
    <source>
        <dbReference type="PROSITE" id="PS50885"/>
    </source>
</evidence>
<evidence type="ECO:0000256" key="2">
    <source>
        <dbReference type="ARBA" id="ARBA00004370"/>
    </source>
</evidence>
<keyword evidence="5" id="KW-0808">Transferase</keyword>
<dbReference type="Pfam" id="PF02518">
    <property type="entry name" value="HATPase_c"/>
    <property type="match status" value="1"/>
</dbReference>
<feature type="transmembrane region" description="Helical" evidence="11">
    <location>
        <begin position="6"/>
        <end position="23"/>
    </location>
</feature>
<evidence type="ECO:0000256" key="4">
    <source>
        <dbReference type="ARBA" id="ARBA00022553"/>
    </source>
</evidence>
<evidence type="ECO:0000259" key="12">
    <source>
        <dbReference type="PROSITE" id="PS50109"/>
    </source>
</evidence>
<keyword evidence="10 11" id="KW-0472">Membrane</keyword>
<dbReference type="GO" id="GO:0000155">
    <property type="term" value="F:phosphorelay sensor kinase activity"/>
    <property type="evidence" value="ECO:0007669"/>
    <property type="project" value="InterPro"/>
</dbReference>
<comment type="catalytic activity">
    <reaction evidence="1">
        <text>ATP + protein L-histidine = ADP + protein N-phospho-L-histidine.</text>
        <dbReference type="EC" id="2.7.13.3"/>
    </reaction>
</comment>
<dbReference type="InterPro" id="IPR036890">
    <property type="entry name" value="HATPase_C_sf"/>
</dbReference>
<keyword evidence="7 14" id="KW-0418">Kinase</keyword>
<dbReference type="PRINTS" id="PR00344">
    <property type="entry name" value="BCTRLSENSOR"/>
</dbReference>
<evidence type="ECO:0000256" key="10">
    <source>
        <dbReference type="ARBA" id="ARBA00023136"/>
    </source>
</evidence>
<dbReference type="InterPro" id="IPR003594">
    <property type="entry name" value="HATPase_dom"/>
</dbReference>
<comment type="caution">
    <text evidence="14">The sequence shown here is derived from an EMBL/GenBank/DDBJ whole genome shotgun (WGS) entry which is preliminary data.</text>
</comment>
<dbReference type="SMART" id="SM00387">
    <property type="entry name" value="HATPase_c"/>
    <property type="match status" value="1"/>
</dbReference>
<feature type="transmembrane region" description="Helical" evidence="11">
    <location>
        <begin position="149"/>
        <end position="172"/>
    </location>
</feature>
<dbReference type="Gene3D" id="6.10.340.10">
    <property type="match status" value="1"/>
</dbReference>
<dbReference type="AlphaFoldDB" id="A0A512AN87"/>
<dbReference type="InterPro" id="IPR004358">
    <property type="entry name" value="Sig_transdc_His_kin-like_C"/>
</dbReference>
<dbReference type="PROSITE" id="PS50109">
    <property type="entry name" value="HIS_KIN"/>
    <property type="match status" value="1"/>
</dbReference>
<dbReference type="InterPro" id="IPR050428">
    <property type="entry name" value="TCS_sensor_his_kinase"/>
</dbReference>
<evidence type="ECO:0000256" key="5">
    <source>
        <dbReference type="ARBA" id="ARBA00022679"/>
    </source>
</evidence>
<keyword evidence="9" id="KW-0902">Two-component regulatory system</keyword>
<dbReference type="PROSITE" id="PS50885">
    <property type="entry name" value="HAMP"/>
    <property type="match status" value="1"/>
</dbReference>
<dbReference type="EC" id="2.7.13.3" evidence="3"/>
<feature type="domain" description="HAMP" evidence="13">
    <location>
        <begin position="170"/>
        <end position="223"/>
    </location>
</feature>
<protein>
    <recommendedName>
        <fullName evidence="3">histidine kinase</fullName>
        <ecNumber evidence="3">2.7.13.3</ecNumber>
    </recommendedName>
</protein>
<evidence type="ECO:0000256" key="3">
    <source>
        <dbReference type="ARBA" id="ARBA00012438"/>
    </source>
</evidence>
<accession>A0A512AN87</accession>
<comment type="subcellular location">
    <subcellularLocation>
        <location evidence="2">Membrane</location>
    </subcellularLocation>
</comment>
<dbReference type="SMART" id="SM00388">
    <property type="entry name" value="HisKA"/>
    <property type="match status" value="1"/>
</dbReference>
<proteinExistence type="predicted"/>
<dbReference type="Gene3D" id="3.30.565.10">
    <property type="entry name" value="Histidine kinase-like ATPase, C-terminal domain"/>
    <property type="match status" value="1"/>
</dbReference>
<evidence type="ECO:0000256" key="11">
    <source>
        <dbReference type="SAM" id="Phobius"/>
    </source>
</evidence>